<dbReference type="AlphaFoldDB" id="A0A9X2GM37"/>
<keyword evidence="2" id="KW-1185">Reference proteome</keyword>
<proteinExistence type="predicted"/>
<organism evidence="1 2">
    <name type="scientific">Nonomuraea thailandensis</name>
    <dbReference type="NCBI Taxonomy" id="1188745"/>
    <lineage>
        <taxon>Bacteria</taxon>
        <taxon>Bacillati</taxon>
        <taxon>Actinomycetota</taxon>
        <taxon>Actinomycetes</taxon>
        <taxon>Streptosporangiales</taxon>
        <taxon>Streptosporangiaceae</taxon>
        <taxon>Nonomuraea</taxon>
    </lineage>
</organism>
<reference evidence="1" key="1">
    <citation type="submission" date="2022-06" db="EMBL/GenBank/DDBJ databases">
        <title>Sequencing the genomes of 1000 actinobacteria strains.</title>
        <authorList>
            <person name="Klenk H.-P."/>
        </authorList>
    </citation>
    <scope>NUCLEOTIDE SEQUENCE</scope>
    <source>
        <strain evidence="1">DSM 46694</strain>
    </source>
</reference>
<evidence type="ECO:0000313" key="2">
    <source>
        <dbReference type="Proteomes" id="UP001139648"/>
    </source>
</evidence>
<sequence length="140" mass="14962">MAARAGRDVLEQLHVPGQGHAGGDVGTGLGQRRRQVTELGAASTNARETINLLDNLLPRGVVRHRGSAPENPAFPRGAITIDLWPDPPGHVRLPRTDDEIIARAVALQARAGRKVKLLTGNLGMSTREGAWTAQTCRVGR</sequence>
<evidence type="ECO:0000313" key="1">
    <source>
        <dbReference type="EMBL" id="MCP2357108.1"/>
    </source>
</evidence>
<protein>
    <submittedName>
        <fullName evidence="1">Uncharacterized protein</fullName>
    </submittedName>
</protein>
<comment type="caution">
    <text evidence="1">The sequence shown here is derived from an EMBL/GenBank/DDBJ whole genome shotgun (WGS) entry which is preliminary data.</text>
</comment>
<accession>A0A9X2GM37</accession>
<name>A0A9X2GM37_9ACTN</name>
<gene>
    <name evidence="1" type="ORF">HD597_004128</name>
</gene>
<dbReference type="EMBL" id="JAMZEB010000002">
    <property type="protein sequence ID" value="MCP2357108.1"/>
    <property type="molecule type" value="Genomic_DNA"/>
</dbReference>
<dbReference type="RefSeq" id="WP_253744245.1">
    <property type="nucleotide sequence ID" value="NZ_BAABKA010000103.1"/>
</dbReference>
<dbReference type="Proteomes" id="UP001139648">
    <property type="component" value="Unassembled WGS sequence"/>
</dbReference>